<comment type="caution">
    <text evidence="1">The sequence shown here is derived from an EMBL/GenBank/DDBJ whole genome shotgun (WGS) entry which is preliminary data.</text>
</comment>
<protein>
    <submittedName>
        <fullName evidence="1">Uncharacterized protein</fullName>
    </submittedName>
</protein>
<evidence type="ECO:0000313" key="1">
    <source>
        <dbReference type="EMBL" id="KAI9900525.1"/>
    </source>
</evidence>
<gene>
    <name evidence="1" type="ORF">N3K66_004787</name>
</gene>
<proteinExistence type="predicted"/>
<dbReference type="Proteomes" id="UP001163324">
    <property type="component" value="Chromosome 4"/>
</dbReference>
<reference evidence="1" key="1">
    <citation type="submission" date="2022-10" db="EMBL/GenBank/DDBJ databases">
        <title>Complete Genome of Trichothecium roseum strain YXFP-22015, a Plant Pathogen Isolated from Citrus.</title>
        <authorList>
            <person name="Wang Y."/>
            <person name="Zhu L."/>
        </authorList>
    </citation>
    <scope>NUCLEOTIDE SEQUENCE</scope>
    <source>
        <strain evidence="1">YXFP-22015</strain>
    </source>
</reference>
<evidence type="ECO:0000313" key="2">
    <source>
        <dbReference type="Proteomes" id="UP001163324"/>
    </source>
</evidence>
<dbReference type="EMBL" id="CM047943">
    <property type="protein sequence ID" value="KAI9900525.1"/>
    <property type="molecule type" value="Genomic_DNA"/>
</dbReference>
<accession>A0ACC0V2A1</accession>
<sequence>MSLQGKVYAVTGGASGIGLATAKLLYSKGATVCIADVDAEAASRAESFFASAASSGNDIAPFSVKIVDVSRRAEVDAWIVSVVERFGRLDGAANIAGVIGQNHSKGRVEDLEDDEWERILSVNLTGTMYCMRAELKHVVDGGSIVNMASIHSTKASKHGLLGLTRAAAQETGGRGIRVNAVAPGSIYTPMMQKAWDRLGRPKDAPFDEPTAIQRQGTPEEVASVVVFLLGPESTFVSGACYSVDGAWQ</sequence>
<organism evidence="1 2">
    <name type="scientific">Trichothecium roseum</name>
    <dbReference type="NCBI Taxonomy" id="47278"/>
    <lineage>
        <taxon>Eukaryota</taxon>
        <taxon>Fungi</taxon>
        <taxon>Dikarya</taxon>
        <taxon>Ascomycota</taxon>
        <taxon>Pezizomycotina</taxon>
        <taxon>Sordariomycetes</taxon>
        <taxon>Hypocreomycetidae</taxon>
        <taxon>Hypocreales</taxon>
        <taxon>Hypocreales incertae sedis</taxon>
        <taxon>Trichothecium</taxon>
    </lineage>
</organism>
<keyword evidence="2" id="KW-1185">Reference proteome</keyword>
<name>A0ACC0V2A1_9HYPO</name>